<evidence type="ECO:0000313" key="2">
    <source>
        <dbReference type="Proteomes" id="UP000011991"/>
    </source>
</evidence>
<accession>M5R7M1</accession>
<dbReference type="Proteomes" id="UP000011991">
    <property type="component" value="Unassembled WGS sequence"/>
</dbReference>
<dbReference type="PATRIC" id="fig|1265738.3.peg.7698"/>
<keyword evidence="2" id="KW-1185">Reference proteome</keyword>
<dbReference type="AlphaFoldDB" id="M5R7M1"/>
<organism evidence="1 2">
    <name type="scientific">Rhodopirellula maiorica SM1</name>
    <dbReference type="NCBI Taxonomy" id="1265738"/>
    <lineage>
        <taxon>Bacteria</taxon>
        <taxon>Pseudomonadati</taxon>
        <taxon>Planctomycetota</taxon>
        <taxon>Planctomycetia</taxon>
        <taxon>Pirellulales</taxon>
        <taxon>Pirellulaceae</taxon>
        <taxon>Novipirellula</taxon>
    </lineage>
</organism>
<name>M5R7M1_9BACT</name>
<sequence>MPNLPLLWSPLVTLLSYLDVANQQPTTRRPLWWIHRGTTITGMTMTTMRTTTGMTITRTTIMDTITIMDMITGTTMAMPR</sequence>
<proteinExistence type="predicted"/>
<gene>
    <name evidence="1" type="ORF">RMSM_07709</name>
</gene>
<comment type="caution">
    <text evidence="1">The sequence shown here is derived from an EMBL/GenBank/DDBJ whole genome shotgun (WGS) entry which is preliminary data.</text>
</comment>
<reference evidence="1 2" key="1">
    <citation type="journal article" date="2013" name="Mar. Genomics">
        <title>Expression of sulfatases in Rhodopirellula baltica and the diversity of sulfatases in the genus Rhodopirellula.</title>
        <authorList>
            <person name="Wegner C.E."/>
            <person name="Richter-Heitmann T."/>
            <person name="Klindworth A."/>
            <person name="Klockow C."/>
            <person name="Richter M."/>
            <person name="Achstetter T."/>
            <person name="Glockner F.O."/>
            <person name="Harder J."/>
        </authorList>
    </citation>
    <scope>NUCLEOTIDE SEQUENCE [LARGE SCALE GENOMIC DNA]</scope>
    <source>
        <strain evidence="1 2">SM1</strain>
    </source>
</reference>
<dbReference type="EMBL" id="ANOG01001103">
    <property type="protein sequence ID" value="EMI15380.1"/>
    <property type="molecule type" value="Genomic_DNA"/>
</dbReference>
<protein>
    <submittedName>
        <fullName evidence="1">Uncharacterized protein</fullName>
    </submittedName>
</protein>
<evidence type="ECO:0000313" key="1">
    <source>
        <dbReference type="EMBL" id="EMI15380.1"/>
    </source>
</evidence>